<feature type="transmembrane region" description="Helical" evidence="7">
    <location>
        <begin position="43"/>
        <end position="63"/>
    </location>
</feature>
<feature type="domain" description="EAL" evidence="9">
    <location>
        <begin position="920"/>
        <end position="1175"/>
    </location>
</feature>
<dbReference type="SUPFAM" id="SSF55781">
    <property type="entry name" value="GAF domain-like"/>
    <property type="match status" value="1"/>
</dbReference>
<evidence type="ECO:0000256" key="7">
    <source>
        <dbReference type="SAM" id="Phobius"/>
    </source>
</evidence>
<dbReference type="NCBIfam" id="TIGR00229">
    <property type="entry name" value="sensory_box"/>
    <property type="match status" value="1"/>
</dbReference>
<dbReference type="CDD" id="cd01949">
    <property type="entry name" value="GGDEF"/>
    <property type="match status" value="1"/>
</dbReference>
<keyword evidence="3 7" id="KW-0812">Transmembrane</keyword>
<reference evidence="12" key="1">
    <citation type="journal article" date="2019" name="Int. J. Syst. Evol. Microbiol.">
        <title>The Global Catalogue of Microorganisms (GCM) 10K type strain sequencing project: providing services to taxonomists for standard genome sequencing and annotation.</title>
        <authorList>
            <consortium name="The Broad Institute Genomics Platform"/>
            <consortium name="The Broad Institute Genome Sequencing Center for Infectious Disease"/>
            <person name="Wu L."/>
            <person name="Ma J."/>
        </authorList>
    </citation>
    <scope>NUCLEOTIDE SEQUENCE [LARGE SCALE GENOMIC DNA]</scope>
    <source>
        <strain evidence="12">KCTC 32239</strain>
    </source>
</reference>
<feature type="transmembrane region" description="Helical" evidence="7">
    <location>
        <begin position="157"/>
        <end position="182"/>
    </location>
</feature>
<dbReference type="PROSITE" id="PS50887">
    <property type="entry name" value="GGDEF"/>
    <property type="match status" value="1"/>
</dbReference>
<dbReference type="InterPro" id="IPR000014">
    <property type="entry name" value="PAS"/>
</dbReference>
<dbReference type="Gene3D" id="3.30.70.270">
    <property type="match status" value="1"/>
</dbReference>
<keyword evidence="5 7" id="KW-0472">Membrane</keyword>
<dbReference type="InterPro" id="IPR035919">
    <property type="entry name" value="EAL_sf"/>
</dbReference>
<evidence type="ECO:0008006" key="13">
    <source>
        <dbReference type="Google" id="ProtNLM"/>
    </source>
</evidence>
<dbReference type="SUPFAM" id="SSF141868">
    <property type="entry name" value="EAL domain-like"/>
    <property type="match status" value="1"/>
</dbReference>
<dbReference type="InterPro" id="IPR035965">
    <property type="entry name" value="PAS-like_dom_sf"/>
</dbReference>
<dbReference type="Proteomes" id="UP000619761">
    <property type="component" value="Unassembled WGS sequence"/>
</dbReference>
<protein>
    <recommendedName>
        <fullName evidence="13">Diguanylate cyclase</fullName>
    </recommendedName>
</protein>
<keyword evidence="6" id="KW-0175">Coiled coil</keyword>
<dbReference type="SUPFAM" id="SSF55785">
    <property type="entry name" value="PYP-like sensor domain (PAS domain)"/>
    <property type="match status" value="3"/>
</dbReference>
<dbReference type="Gene3D" id="3.30.450.40">
    <property type="match status" value="1"/>
</dbReference>
<gene>
    <name evidence="11" type="ORF">GCM10011613_06600</name>
</gene>
<dbReference type="Gene3D" id="3.30.450.20">
    <property type="entry name" value="PAS domain"/>
    <property type="match status" value="3"/>
</dbReference>
<dbReference type="InterPro" id="IPR000160">
    <property type="entry name" value="GGDEF_dom"/>
</dbReference>
<organism evidence="11 12">
    <name type="scientific">Cellvibrio zantedeschiae</name>
    <dbReference type="NCBI Taxonomy" id="1237077"/>
    <lineage>
        <taxon>Bacteria</taxon>
        <taxon>Pseudomonadati</taxon>
        <taxon>Pseudomonadota</taxon>
        <taxon>Gammaproteobacteria</taxon>
        <taxon>Cellvibrionales</taxon>
        <taxon>Cellvibrionaceae</taxon>
        <taxon>Cellvibrio</taxon>
    </lineage>
</organism>
<dbReference type="SUPFAM" id="SSF55073">
    <property type="entry name" value="Nucleotide cyclase"/>
    <property type="match status" value="1"/>
</dbReference>
<evidence type="ECO:0000259" key="9">
    <source>
        <dbReference type="PROSITE" id="PS50883"/>
    </source>
</evidence>
<dbReference type="Pfam" id="PF01590">
    <property type="entry name" value="GAF"/>
    <property type="match status" value="1"/>
</dbReference>
<dbReference type="InterPro" id="IPR007895">
    <property type="entry name" value="MASE1"/>
</dbReference>
<accession>A0ABQ3AT46</accession>
<keyword evidence="4 7" id="KW-1133">Transmembrane helix</keyword>
<dbReference type="SMART" id="SM00091">
    <property type="entry name" value="PAS"/>
    <property type="match status" value="3"/>
</dbReference>
<evidence type="ECO:0000259" key="8">
    <source>
        <dbReference type="PROSITE" id="PS50112"/>
    </source>
</evidence>
<evidence type="ECO:0000256" key="1">
    <source>
        <dbReference type="ARBA" id="ARBA00004651"/>
    </source>
</evidence>
<dbReference type="Pfam" id="PF00563">
    <property type="entry name" value="EAL"/>
    <property type="match status" value="1"/>
</dbReference>
<dbReference type="InterPro" id="IPR029787">
    <property type="entry name" value="Nucleotide_cyclase"/>
</dbReference>
<evidence type="ECO:0000256" key="5">
    <source>
        <dbReference type="ARBA" id="ARBA00023136"/>
    </source>
</evidence>
<dbReference type="NCBIfam" id="TIGR00254">
    <property type="entry name" value="GGDEF"/>
    <property type="match status" value="1"/>
</dbReference>
<feature type="domain" description="PAS" evidence="8">
    <location>
        <begin position="321"/>
        <end position="376"/>
    </location>
</feature>
<keyword evidence="2" id="KW-1003">Cell membrane</keyword>
<evidence type="ECO:0000259" key="10">
    <source>
        <dbReference type="PROSITE" id="PS50887"/>
    </source>
</evidence>
<feature type="transmembrane region" description="Helical" evidence="7">
    <location>
        <begin position="7"/>
        <end position="31"/>
    </location>
</feature>
<dbReference type="InterPro" id="IPR043128">
    <property type="entry name" value="Rev_trsase/Diguanyl_cyclase"/>
</dbReference>
<comment type="caution">
    <text evidence="11">The sequence shown here is derived from an EMBL/GenBank/DDBJ whole genome shotgun (WGS) entry which is preliminary data.</text>
</comment>
<dbReference type="Pfam" id="PF05231">
    <property type="entry name" value="MASE1"/>
    <property type="match status" value="1"/>
</dbReference>
<dbReference type="InterPro" id="IPR003018">
    <property type="entry name" value="GAF"/>
</dbReference>
<sequence length="1184" mass="132972">MHRANALCFLAISVSTMLIPVTIGSLALTYIAHYNLDRYTLLAWWMGDSLGALLAAPFLIGLTIDNLRKLLDKRIETISILAVSFFVALLCFPLNNFANNLHLPIVFTSFICVAWAALRLGLLGGTLCTIGFSFIAIWSTVNGLGPFTASDTHISYYLIWLYSASLTLLSLMITIASAEIAYKSERLLEMSIARNEQQKHIQAVIQTIPDLLFEVDRKGNCLSATGSSPIAEFSAAAILGKHIPSILPPKTLTTWKKALAEADDWGISQGKTIEYEHRPNSLWFELSISKRLGDQRDDDRFICLARNITKRMSDHKTDLANEQRFRNIFESTTNIAVQGYNRFHEVIFWNKASEDLYGFKAVDVMGQKLEDLIIPDFMRSGVYEAIENWHLLGHAIPSGEIPLQDKDGNEVWVYSNHVLIQTPNDKEMYCLDIDLGPQRRALQSLEQELQERKQVEHALRQSEHRLERAQMMARVAHWSWDPESDNYNFSSSMSELFNLPSHALKGQFKKFIASAVLVEDRKAFRQALNNCLATASNISIEMRIKVGGKVFCLDAQGSININDGTPLVQGTFQDITERKRLDAALRTAATDSADAPDFFETLLKSLSDAIGAEHALISLTNPLNTDEANAHTYLIRGARQPNFNYLFAGTACADILRDQTCFIAEGAYQQYPGNSMYQQHKIEGILGAAIKNTDGVSIGTLSVLAEHPLPISAQTQALILIFAERISGEMRRANDQEKIFNLAFFDPLTRLPNRRMMLDRLKLITAQSARTGNHAALLFIDLDHFKLLNDTRGHHIGDQLLIQVAERISNFIRATDLAVRLGGDEFVVVFDNLSVDAELAAIEAKSRAEQLHELINLPYPLQQTVFHCTISIGVNLFNNQSASIDDLLRHADVAMYQAKDSGRNAIRFFDPHMQSRLETRASIETDLRRAYELENQLIPYYQIQVDSSGRALGAELLLRWKHPTKGMIPPSDFIPVAEQTGLIVGIGKDVIKFACAQINEWSKQPDFEHLTISVNVSPVQFNQASFVEDVLKIVRESNIDPQRLKLELTESSLLKNVDQSIEKMQELQAQGIAFAMDDFGIGYSSLSYLKRLPLYQLKIDQSFVRDITIDPNDAIIVCTIIAMAKNMNLNVLAEGVETKEQKEFLEENGCPIFQGYYFGRPVAIEEFEVQLRQHLAQPQSHALI</sequence>
<name>A0ABQ3AT46_9GAMM</name>
<dbReference type="SMART" id="SM00267">
    <property type="entry name" value="GGDEF"/>
    <property type="match status" value="1"/>
</dbReference>
<dbReference type="PANTHER" id="PTHR44757">
    <property type="entry name" value="DIGUANYLATE CYCLASE DGCP"/>
    <property type="match status" value="1"/>
</dbReference>
<dbReference type="CDD" id="cd00130">
    <property type="entry name" value="PAS"/>
    <property type="match status" value="2"/>
</dbReference>
<feature type="domain" description="GGDEF" evidence="10">
    <location>
        <begin position="773"/>
        <end position="911"/>
    </location>
</feature>
<dbReference type="SMART" id="SM00052">
    <property type="entry name" value="EAL"/>
    <property type="match status" value="1"/>
</dbReference>
<dbReference type="Pfam" id="PF08447">
    <property type="entry name" value="PAS_3"/>
    <property type="match status" value="1"/>
</dbReference>
<dbReference type="PANTHER" id="PTHR44757:SF2">
    <property type="entry name" value="BIOFILM ARCHITECTURE MAINTENANCE PROTEIN MBAA"/>
    <property type="match status" value="1"/>
</dbReference>
<evidence type="ECO:0000256" key="4">
    <source>
        <dbReference type="ARBA" id="ARBA00022989"/>
    </source>
</evidence>
<dbReference type="PROSITE" id="PS50112">
    <property type="entry name" value="PAS"/>
    <property type="match status" value="1"/>
</dbReference>
<dbReference type="Pfam" id="PF00990">
    <property type="entry name" value="GGDEF"/>
    <property type="match status" value="1"/>
</dbReference>
<dbReference type="PROSITE" id="PS50883">
    <property type="entry name" value="EAL"/>
    <property type="match status" value="1"/>
</dbReference>
<dbReference type="InterPro" id="IPR029016">
    <property type="entry name" value="GAF-like_dom_sf"/>
</dbReference>
<feature type="coiled-coil region" evidence="6">
    <location>
        <begin position="442"/>
        <end position="472"/>
    </location>
</feature>
<dbReference type="InterPro" id="IPR013655">
    <property type="entry name" value="PAS_fold_3"/>
</dbReference>
<evidence type="ECO:0000313" key="11">
    <source>
        <dbReference type="EMBL" id="GGY65420.1"/>
    </source>
</evidence>
<proteinExistence type="predicted"/>
<dbReference type="InterPro" id="IPR052155">
    <property type="entry name" value="Biofilm_reg_signaling"/>
</dbReference>
<comment type="subcellular location">
    <subcellularLocation>
        <location evidence="1">Cell membrane</location>
        <topology evidence="1">Multi-pass membrane protein</topology>
    </subcellularLocation>
</comment>
<evidence type="ECO:0000256" key="2">
    <source>
        <dbReference type="ARBA" id="ARBA00022475"/>
    </source>
</evidence>
<dbReference type="CDD" id="cd01948">
    <property type="entry name" value="EAL"/>
    <property type="match status" value="1"/>
</dbReference>
<dbReference type="InterPro" id="IPR001633">
    <property type="entry name" value="EAL_dom"/>
</dbReference>
<dbReference type="EMBL" id="BMYZ01000001">
    <property type="protein sequence ID" value="GGY65420.1"/>
    <property type="molecule type" value="Genomic_DNA"/>
</dbReference>
<keyword evidence="12" id="KW-1185">Reference proteome</keyword>
<dbReference type="Gene3D" id="3.20.20.450">
    <property type="entry name" value="EAL domain"/>
    <property type="match status" value="1"/>
</dbReference>
<evidence type="ECO:0000256" key="3">
    <source>
        <dbReference type="ARBA" id="ARBA00022692"/>
    </source>
</evidence>
<evidence type="ECO:0000256" key="6">
    <source>
        <dbReference type="SAM" id="Coils"/>
    </source>
</evidence>
<feature type="transmembrane region" description="Helical" evidence="7">
    <location>
        <begin position="75"/>
        <end position="95"/>
    </location>
</feature>
<evidence type="ECO:0000313" key="12">
    <source>
        <dbReference type="Proteomes" id="UP000619761"/>
    </source>
</evidence>